<accession>A0A7C9HQZ8</accession>
<evidence type="ECO:0000313" key="6">
    <source>
        <dbReference type="Proteomes" id="UP000483286"/>
    </source>
</evidence>
<dbReference type="Proteomes" id="UP000483286">
    <property type="component" value="Unassembled WGS sequence"/>
</dbReference>
<feature type="domain" description="Nudix hydrolase" evidence="4">
    <location>
        <begin position="1"/>
        <end position="129"/>
    </location>
</feature>
<keyword evidence="6" id="KW-1185">Reference proteome</keyword>
<evidence type="ECO:0000313" key="5">
    <source>
        <dbReference type="EMBL" id="MVN86569.1"/>
    </source>
</evidence>
<evidence type="ECO:0000256" key="1">
    <source>
        <dbReference type="ARBA" id="ARBA00001946"/>
    </source>
</evidence>
<dbReference type="InterPro" id="IPR020476">
    <property type="entry name" value="Nudix_hydrolase"/>
</dbReference>
<dbReference type="PANTHER" id="PTHR43046">
    <property type="entry name" value="GDP-MANNOSE MANNOSYL HYDROLASE"/>
    <property type="match status" value="1"/>
</dbReference>
<gene>
    <name evidence="5" type="ORF">GO986_07300</name>
</gene>
<dbReference type="GO" id="GO:0016787">
    <property type="term" value="F:hydrolase activity"/>
    <property type="evidence" value="ECO:0007669"/>
    <property type="project" value="UniProtKB-KW"/>
</dbReference>
<evidence type="ECO:0000259" key="4">
    <source>
        <dbReference type="PROSITE" id="PS51462"/>
    </source>
</evidence>
<dbReference type="PROSITE" id="PS00893">
    <property type="entry name" value="NUDIX_BOX"/>
    <property type="match status" value="1"/>
</dbReference>
<comment type="cofactor">
    <cofactor evidence="1">
        <name>Mg(2+)</name>
        <dbReference type="ChEBI" id="CHEBI:18420"/>
    </cofactor>
</comment>
<comment type="similarity">
    <text evidence="3">Belongs to the Nudix hydrolase family.</text>
</comment>
<dbReference type="AlphaFoldDB" id="A0A7C9HQZ8"/>
<dbReference type="InterPro" id="IPR000086">
    <property type="entry name" value="NUDIX_hydrolase_dom"/>
</dbReference>
<dbReference type="Pfam" id="PF00293">
    <property type="entry name" value="NUDIX"/>
    <property type="match status" value="1"/>
</dbReference>
<comment type="caution">
    <text evidence="5">The sequence shown here is derived from an EMBL/GenBank/DDBJ whole genome shotgun (WGS) entry which is preliminary data.</text>
</comment>
<proteinExistence type="inferred from homology"/>
<evidence type="ECO:0000256" key="2">
    <source>
        <dbReference type="ARBA" id="ARBA00022801"/>
    </source>
</evidence>
<keyword evidence="2 3" id="KW-0378">Hydrolase</keyword>
<dbReference type="PRINTS" id="PR00502">
    <property type="entry name" value="NUDIXFAMILY"/>
</dbReference>
<dbReference type="PANTHER" id="PTHR43046:SF16">
    <property type="entry name" value="ADP-RIBOSE PYROPHOSPHATASE YJHB-RELATED"/>
    <property type="match status" value="1"/>
</dbReference>
<protein>
    <submittedName>
        <fullName evidence="5">NUDIX domain-containing protein</fullName>
    </submittedName>
</protein>
<dbReference type="RefSeq" id="WP_157458622.1">
    <property type="nucleotide sequence ID" value="NZ_WQLB01000007.1"/>
</dbReference>
<dbReference type="InterPro" id="IPR015797">
    <property type="entry name" value="NUDIX_hydrolase-like_dom_sf"/>
</dbReference>
<dbReference type="InterPro" id="IPR020084">
    <property type="entry name" value="NUDIX_hydrolase_CS"/>
</dbReference>
<evidence type="ECO:0000256" key="3">
    <source>
        <dbReference type="RuleBase" id="RU003476"/>
    </source>
</evidence>
<name>A0A7C9HQZ8_9DEIO</name>
<dbReference type="EMBL" id="WQLB01000007">
    <property type="protein sequence ID" value="MVN86569.1"/>
    <property type="molecule type" value="Genomic_DNA"/>
</dbReference>
<sequence>MSFQLVAWLAVQDGAGRLLLGRRDGSSYAHGLWGLPGGRVERGESLAQTAARETLEEVDLVVHPDDLTCLGACRYDLDSTQGLDVFFLARTWEGEARPLDKTSEVAWFAPDRLPPDVLPWLPSVLDAHLHGAARFTELVDGRDGLRSLF</sequence>
<reference evidence="5 6" key="1">
    <citation type="submission" date="2019-12" db="EMBL/GenBank/DDBJ databases">
        <title>Deinococcus sp. HMF7620 Genome sequencing and assembly.</title>
        <authorList>
            <person name="Kang H."/>
            <person name="Kim H."/>
            <person name="Joh K."/>
        </authorList>
    </citation>
    <scope>NUCLEOTIDE SEQUENCE [LARGE SCALE GENOMIC DNA]</scope>
    <source>
        <strain evidence="5 6">HMF7620</strain>
    </source>
</reference>
<organism evidence="5 6">
    <name type="scientific">Deinococcus arboris</name>
    <dbReference type="NCBI Taxonomy" id="2682977"/>
    <lineage>
        <taxon>Bacteria</taxon>
        <taxon>Thermotogati</taxon>
        <taxon>Deinococcota</taxon>
        <taxon>Deinococci</taxon>
        <taxon>Deinococcales</taxon>
        <taxon>Deinococcaceae</taxon>
        <taxon>Deinococcus</taxon>
    </lineage>
</organism>
<dbReference type="Gene3D" id="3.90.79.10">
    <property type="entry name" value="Nucleoside Triphosphate Pyrophosphohydrolase"/>
    <property type="match status" value="1"/>
</dbReference>
<dbReference type="SUPFAM" id="SSF55811">
    <property type="entry name" value="Nudix"/>
    <property type="match status" value="1"/>
</dbReference>
<dbReference type="PROSITE" id="PS51462">
    <property type="entry name" value="NUDIX"/>
    <property type="match status" value="1"/>
</dbReference>